<dbReference type="EMBL" id="BEWI01000032">
    <property type="protein sequence ID" value="GAY22251.1"/>
    <property type="molecule type" value="Genomic_DNA"/>
</dbReference>
<dbReference type="Proteomes" id="UP000221538">
    <property type="component" value="Unassembled WGS sequence"/>
</dbReference>
<reference evidence="1 2" key="2">
    <citation type="journal article" date="2013" name="Environ. Sci. Technol.">
        <title>The 4-tert-butylphenol-utilizing bacterium Sphingobium fuliginis OMI can degrade bisphenols via phenolic ring hydroxylation and meta-cleavage pathway.</title>
        <authorList>
            <person name="Ogata Y."/>
            <person name="Goda S."/>
            <person name="Toyama T."/>
            <person name="Sei K."/>
            <person name="Ike M."/>
        </authorList>
    </citation>
    <scope>NUCLEOTIDE SEQUENCE [LARGE SCALE GENOMIC DNA]</scope>
    <source>
        <strain evidence="1 2">OMI</strain>
    </source>
</reference>
<proteinExistence type="predicted"/>
<name>A0A292ZH53_SPHSA</name>
<reference evidence="1 2" key="1">
    <citation type="journal article" date="2013" name="Biodegradation">
        <title>Occurrence of 4-tert-butylphenol (4-t-BP) biodegradation in an aquatic sample caused by the presence of Spirodela polyrrhiza and isolation of a 4-t-BP-utilizing bacterium.</title>
        <authorList>
            <person name="Ogata Y."/>
            <person name="Toyama T."/>
            <person name="Yu N."/>
            <person name="Wang X."/>
            <person name="Sei K."/>
            <person name="Ike M."/>
        </authorList>
    </citation>
    <scope>NUCLEOTIDE SEQUENCE [LARGE SCALE GENOMIC DNA]</scope>
    <source>
        <strain evidence="1 2">OMI</strain>
    </source>
</reference>
<organism evidence="1 2">
    <name type="scientific">Sphingobium fuliginis (strain ATCC 27551)</name>
    <dbReference type="NCBI Taxonomy" id="336203"/>
    <lineage>
        <taxon>Bacteria</taxon>
        <taxon>Pseudomonadati</taxon>
        <taxon>Pseudomonadota</taxon>
        <taxon>Alphaproteobacteria</taxon>
        <taxon>Sphingomonadales</taxon>
        <taxon>Sphingomonadaceae</taxon>
        <taxon>Sphingobium</taxon>
    </lineage>
</organism>
<comment type="caution">
    <text evidence="1">The sequence shown here is derived from an EMBL/GenBank/DDBJ whole genome shotgun (WGS) entry which is preliminary data.</text>
</comment>
<evidence type="ECO:0000313" key="2">
    <source>
        <dbReference type="Proteomes" id="UP000221538"/>
    </source>
</evidence>
<gene>
    <name evidence="1" type="ORF">SFOMI_2807</name>
</gene>
<evidence type="ECO:0000313" key="1">
    <source>
        <dbReference type="EMBL" id="GAY22251.1"/>
    </source>
</evidence>
<sequence length="48" mass="5013">MRGVGHCLNRPKTVRAERSRSFLPSGAAAPCFALAQQRASTSLSPNGG</sequence>
<dbReference type="AlphaFoldDB" id="A0A292ZH53"/>
<accession>A0A292ZH53</accession>
<protein>
    <submittedName>
        <fullName evidence="1">Uncharacterized protein</fullName>
    </submittedName>
</protein>